<organism evidence="5 6">
    <name type="scientific">Colletotrichum incanum</name>
    <name type="common">Soybean anthracnose fungus</name>
    <dbReference type="NCBI Taxonomy" id="1573173"/>
    <lineage>
        <taxon>Eukaryota</taxon>
        <taxon>Fungi</taxon>
        <taxon>Dikarya</taxon>
        <taxon>Ascomycota</taxon>
        <taxon>Pezizomycotina</taxon>
        <taxon>Sordariomycetes</taxon>
        <taxon>Hypocreomycetidae</taxon>
        <taxon>Glomerellales</taxon>
        <taxon>Glomerellaceae</taxon>
        <taxon>Colletotrichum</taxon>
        <taxon>Colletotrichum spaethianum species complex</taxon>
    </lineage>
</organism>
<evidence type="ECO:0000313" key="6">
    <source>
        <dbReference type="Proteomes" id="UP000076584"/>
    </source>
</evidence>
<evidence type="ECO:0000256" key="3">
    <source>
        <dbReference type="ARBA" id="ARBA00023277"/>
    </source>
</evidence>
<evidence type="ECO:0000256" key="2">
    <source>
        <dbReference type="ARBA" id="ARBA00023253"/>
    </source>
</evidence>
<sequence>LFLIKQKNMGVLVRYPKRRPGRFFATAGAIILFITWALRVRFEQVDPNMQVQVTTWRSSPRIEDYFDHPSFDSEAIRSVCEDQKWDANTDTEVVFTCDNSVGELGEIRNSILNCVRYTILAGGSLVMPRIVVLKNSDRTVRRTGERKGLEYMFDINHFIESLHLSCPQLRLYNDIEEVYETLGPSRTWVLGLFPESLIEEEKIPSTGIQHPDRWRSQLYDWLGQIDTDVSPIGRHSQGPFIVDLGRSYLTFPIYSDGEPFATAFGNILKFRPDARKLATIILLRMAKKFGFELIESRDGAGPSNTDPYASTTLEQAYFGVHLPVQKDSQGMLDPSGNNKQTTAYLEQAVGANLSIIYVASGDAKQVEAFKKKAMLKGIAIVTKHDLLEDDDQLENLDWDQQALVDFLVLLSASQFGGVAPSSFSWNVALKRHLFIGKSKEKHLDGALVFNDELSQIYGEPRSYPEFAACLWP</sequence>
<dbReference type="InterPro" id="IPR019378">
    <property type="entry name" value="GDP-Fuc_O-FucTrfase"/>
</dbReference>
<name>A0A167DZ76_COLIC</name>
<accession>A0A167DZ76</accession>
<protein>
    <submittedName>
        <fullName evidence="5">Alternative oxidase</fullName>
    </submittedName>
</protein>
<feature type="transmembrane region" description="Helical" evidence="4">
    <location>
        <begin position="21"/>
        <end position="38"/>
    </location>
</feature>
<proteinExistence type="predicted"/>
<reference evidence="5 6" key="1">
    <citation type="submission" date="2015-06" db="EMBL/GenBank/DDBJ databases">
        <title>Survival trade-offs in plant roots during colonization by closely related pathogenic and mutualistic fungi.</title>
        <authorList>
            <person name="Hacquard S."/>
            <person name="Kracher B."/>
            <person name="Hiruma K."/>
            <person name="Weinman A."/>
            <person name="Muench P."/>
            <person name="Garrido Oter R."/>
            <person name="Ver Loren van Themaat E."/>
            <person name="Dallerey J.-F."/>
            <person name="Damm U."/>
            <person name="Henrissat B."/>
            <person name="Lespinet O."/>
            <person name="Thon M."/>
            <person name="Kemen E."/>
            <person name="McHardy A.C."/>
            <person name="Schulze-Lefert P."/>
            <person name="O'Connell R.J."/>
        </authorList>
    </citation>
    <scope>NUCLEOTIDE SEQUENCE [LARGE SCALE GENOMIC DNA]</scope>
    <source>
        <strain evidence="5 6">MAFF 238704</strain>
    </source>
</reference>
<dbReference type="GO" id="GO:0016740">
    <property type="term" value="F:transferase activity"/>
    <property type="evidence" value="ECO:0007669"/>
    <property type="project" value="UniProtKB-KW"/>
</dbReference>
<keyword evidence="4" id="KW-1133">Transmembrane helix</keyword>
<dbReference type="Gene3D" id="3.40.50.11350">
    <property type="match status" value="1"/>
</dbReference>
<dbReference type="GO" id="GO:0006004">
    <property type="term" value="P:fucose metabolic process"/>
    <property type="evidence" value="ECO:0007669"/>
    <property type="project" value="UniProtKB-KW"/>
</dbReference>
<keyword evidence="6" id="KW-1185">Reference proteome</keyword>
<gene>
    <name evidence="5" type="ORF">CI238_05208</name>
</gene>
<dbReference type="Pfam" id="PF10250">
    <property type="entry name" value="O-FucT"/>
    <property type="match status" value="1"/>
</dbReference>
<feature type="non-terminal residue" evidence="5">
    <location>
        <position position="1"/>
    </location>
</feature>
<evidence type="ECO:0000256" key="1">
    <source>
        <dbReference type="ARBA" id="ARBA00022679"/>
    </source>
</evidence>
<evidence type="ECO:0000313" key="5">
    <source>
        <dbReference type="EMBL" id="KZL84516.1"/>
    </source>
</evidence>
<dbReference type="EMBL" id="LFIW01000859">
    <property type="protein sequence ID" value="KZL84516.1"/>
    <property type="molecule type" value="Genomic_DNA"/>
</dbReference>
<evidence type="ECO:0000256" key="4">
    <source>
        <dbReference type="SAM" id="Phobius"/>
    </source>
</evidence>
<dbReference type="AlphaFoldDB" id="A0A167DZ76"/>
<dbReference type="Proteomes" id="UP000076584">
    <property type="component" value="Unassembled WGS sequence"/>
</dbReference>
<keyword evidence="4" id="KW-0472">Membrane</keyword>
<keyword evidence="4" id="KW-0812">Transmembrane</keyword>
<dbReference type="CDD" id="cd11296">
    <property type="entry name" value="O-FucT_like"/>
    <property type="match status" value="1"/>
</dbReference>
<comment type="caution">
    <text evidence="5">The sequence shown here is derived from an EMBL/GenBank/DDBJ whole genome shotgun (WGS) entry which is preliminary data.</text>
</comment>
<keyword evidence="1" id="KW-0808">Transferase</keyword>
<keyword evidence="2" id="KW-0294">Fucose metabolism</keyword>
<keyword evidence="3" id="KW-0119">Carbohydrate metabolism</keyword>